<dbReference type="InterPro" id="IPR041367">
    <property type="entry name" value="Znf-CCCH_4"/>
</dbReference>
<evidence type="ECO:0000259" key="7">
    <source>
        <dbReference type="PROSITE" id="PS50103"/>
    </source>
</evidence>
<feature type="domain" description="C3H1-type" evidence="7">
    <location>
        <begin position="755"/>
        <end position="782"/>
    </location>
</feature>
<feature type="zinc finger region" description="C3H1-type" evidence="5">
    <location>
        <begin position="870"/>
        <end position="897"/>
    </location>
</feature>
<feature type="zinc finger region" description="C3H1-type" evidence="5">
    <location>
        <begin position="369"/>
        <end position="396"/>
    </location>
</feature>
<feature type="zinc finger region" description="C3H1-type" evidence="5">
    <location>
        <begin position="309"/>
        <end position="336"/>
    </location>
</feature>
<feature type="domain" description="C3H1-type" evidence="7">
    <location>
        <begin position="309"/>
        <end position="336"/>
    </location>
</feature>
<feature type="zinc finger region" description="C3H1-type" evidence="5">
    <location>
        <begin position="425"/>
        <end position="453"/>
    </location>
</feature>
<dbReference type="SMART" id="SM00356">
    <property type="entry name" value="ZnF_C3H1"/>
    <property type="match status" value="9"/>
</dbReference>
<dbReference type="OrthoDB" id="2129491at2759"/>
<dbReference type="SUPFAM" id="SSF54928">
    <property type="entry name" value="RNA-binding domain, RBD"/>
    <property type="match status" value="1"/>
</dbReference>
<dbReference type="PANTHER" id="PTHR12547">
    <property type="entry name" value="CCCH ZINC FINGER/TIS11-RELATED"/>
    <property type="match status" value="1"/>
</dbReference>
<proteinExistence type="predicted"/>
<organism evidence="8 9">
    <name type="scientific">Tricholomella constricta</name>
    <dbReference type="NCBI Taxonomy" id="117010"/>
    <lineage>
        <taxon>Eukaryota</taxon>
        <taxon>Fungi</taxon>
        <taxon>Dikarya</taxon>
        <taxon>Basidiomycota</taxon>
        <taxon>Agaricomycotina</taxon>
        <taxon>Agaricomycetes</taxon>
        <taxon>Agaricomycetidae</taxon>
        <taxon>Agaricales</taxon>
        <taxon>Tricholomatineae</taxon>
        <taxon>Lyophyllaceae</taxon>
        <taxon>Tricholomella</taxon>
    </lineage>
</organism>
<dbReference type="InterPro" id="IPR045877">
    <property type="entry name" value="ZFP36-like"/>
</dbReference>
<feature type="region of interest" description="Disordered" evidence="6">
    <location>
        <begin position="463"/>
        <end position="486"/>
    </location>
</feature>
<name>A0A8H5GYD4_9AGAR</name>
<feature type="non-terminal residue" evidence="8">
    <location>
        <position position="1065"/>
    </location>
</feature>
<feature type="region of interest" description="Disordered" evidence="6">
    <location>
        <begin position="1"/>
        <end position="21"/>
    </location>
</feature>
<dbReference type="Proteomes" id="UP000565441">
    <property type="component" value="Unassembled WGS sequence"/>
</dbReference>
<gene>
    <name evidence="8" type="ORF">D9615_007495</name>
</gene>
<feature type="zinc finger region" description="C3H1-type" evidence="5">
    <location>
        <begin position="13"/>
        <end position="40"/>
    </location>
</feature>
<feature type="region of interest" description="Disordered" evidence="6">
    <location>
        <begin position="555"/>
        <end position="581"/>
    </location>
</feature>
<dbReference type="Gene3D" id="3.30.1370.210">
    <property type="match status" value="1"/>
</dbReference>
<feature type="region of interest" description="Disordered" evidence="6">
    <location>
        <begin position="33"/>
        <end position="235"/>
    </location>
</feature>
<feature type="compositionally biased region" description="Low complexity" evidence="6">
    <location>
        <begin position="50"/>
        <end position="59"/>
    </location>
</feature>
<reference evidence="8 9" key="1">
    <citation type="journal article" date="2020" name="ISME J.">
        <title>Uncovering the hidden diversity of litter-decomposition mechanisms in mushroom-forming fungi.</title>
        <authorList>
            <person name="Floudas D."/>
            <person name="Bentzer J."/>
            <person name="Ahren D."/>
            <person name="Johansson T."/>
            <person name="Persson P."/>
            <person name="Tunlid A."/>
        </authorList>
    </citation>
    <scope>NUCLEOTIDE SEQUENCE [LARGE SCALE GENOMIC DNA]</scope>
    <source>
        <strain evidence="8 9">CBS 661.87</strain>
    </source>
</reference>
<dbReference type="Gene3D" id="4.10.1000.10">
    <property type="entry name" value="Zinc finger, CCCH-type"/>
    <property type="match status" value="4"/>
</dbReference>
<feature type="compositionally biased region" description="Acidic residues" evidence="6">
    <location>
        <begin position="153"/>
        <end position="164"/>
    </location>
</feature>
<feature type="zinc finger region" description="C3H1-type" evidence="5">
    <location>
        <begin position="643"/>
        <end position="670"/>
    </location>
</feature>
<keyword evidence="3 5" id="KW-0863">Zinc-finger</keyword>
<dbReference type="PANTHER" id="PTHR12547:SF18">
    <property type="entry name" value="PROTEIN TIS11"/>
    <property type="match status" value="1"/>
</dbReference>
<feature type="domain" description="C3H1-type" evidence="7">
    <location>
        <begin position="870"/>
        <end position="897"/>
    </location>
</feature>
<dbReference type="GO" id="GO:0008270">
    <property type="term" value="F:zinc ion binding"/>
    <property type="evidence" value="ECO:0007669"/>
    <property type="project" value="UniProtKB-KW"/>
</dbReference>
<feature type="compositionally biased region" description="Basic and acidic residues" evidence="6">
    <location>
        <begin position="118"/>
        <end position="129"/>
    </location>
</feature>
<dbReference type="InterPro" id="IPR035979">
    <property type="entry name" value="RBD_domain_sf"/>
</dbReference>
<dbReference type="InterPro" id="IPR000571">
    <property type="entry name" value="Znf_CCCH"/>
</dbReference>
<evidence type="ECO:0000313" key="9">
    <source>
        <dbReference type="Proteomes" id="UP000565441"/>
    </source>
</evidence>
<keyword evidence="1 5" id="KW-0479">Metal-binding</keyword>
<feature type="domain" description="C3H1-type" evidence="7">
    <location>
        <begin position="425"/>
        <end position="453"/>
    </location>
</feature>
<feature type="compositionally biased region" description="Basic and acidic residues" evidence="6">
    <location>
        <begin position="555"/>
        <end position="567"/>
    </location>
</feature>
<evidence type="ECO:0000256" key="6">
    <source>
        <dbReference type="SAM" id="MobiDB-lite"/>
    </source>
</evidence>
<dbReference type="SUPFAM" id="SSF90229">
    <property type="entry name" value="CCCH zinc finger"/>
    <property type="match status" value="6"/>
</dbReference>
<feature type="zinc finger region" description="C3H1-type" evidence="5">
    <location>
        <begin position="755"/>
        <end position="782"/>
    </location>
</feature>
<comment type="caution">
    <text evidence="8">The sequence shown here is derived from an EMBL/GenBank/DDBJ whole genome shotgun (WGS) entry which is preliminary data.</text>
</comment>
<dbReference type="Pfam" id="PF00642">
    <property type="entry name" value="zf-CCCH"/>
    <property type="match status" value="2"/>
</dbReference>
<feature type="domain" description="C3H1-type" evidence="7">
    <location>
        <begin position="369"/>
        <end position="396"/>
    </location>
</feature>
<dbReference type="AlphaFoldDB" id="A0A8H5GYD4"/>
<feature type="region of interest" description="Disordered" evidence="6">
    <location>
        <begin position="604"/>
        <end position="645"/>
    </location>
</feature>
<keyword evidence="4 5" id="KW-0862">Zinc</keyword>
<keyword evidence="2" id="KW-0677">Repeat</keyword>
<feature type="compositionally biased region" description="Polar residues" evidence="6">
    <location>
        <begin position="130"/>
        <end position="139"/>
    </location>
</feature>
<feature type="compositionally biased region" description="Basic and acidic residues" evidence="6">
    <location>
        <begin position="473"/>
        <end position="482"/>
    </location>
</feature>
<feature type="domain" description="C3H1-type" evidence="7">
    <location>
        <begin position="489"/>
        <end position="511"/>
    </location>
</feature>
<evidence type="ECO:0000256" key="1">
    <source>
        <dbReference type="ARBA" id="ARBA00022723"/>
    </source>
</evidence>
<feature type="region of interest" description="Disordered" evidence="6">
    <location>
        <begin position="663"/>
        <end position="751"/>
    </location>
</feature>
<feature type="compositionally biased region" description="Polar residues" evidence="6">
    <location>
        <begin position="60"/>
        <end position="72"/>
    </location>
</feature>
<dbReference type="Pfam" id="PF18044">
    <property type="entry name" value="zf-CCCH_4"/>
    <property type="match status" value="2"/>
</dbReference>
<dbReference type="InterPro" id="IPR036855">
    <property type="entry name" value="Znf_CCCH_sf"/>
</dbReference>
<sequence length="1065" mass="117260">MDPVGLAEQNKESPPQPICRHWRNGTCSWGSECRFVHGPHNEDDGEHTASSSSSSDDISPQTMTPDNENFPSLSEHGELSSTKTAEELGWPTEKFPKDEEQKDDPEASFCEEEISTFRTDDTDKAHRDGTTITEISSCNPRIGEESITKANGEENDLQPEESDSLEGTGHVNALVDHPMPSPTAVNEPPWAQEDVETTQKSQAPQEEGDISLGLSETPMSTEGFLSEPSSEDTSAPDIIDPSNSGALQPVTHEASGFYNPDAAFADAYGGQLDHSSYNDLEPTMSEVTAPPAGGDVVTHWSEYADPLANLMIPFCKFFAQSKCSQGAACRFRHSLTVKEYEILFRDIQPPLWSSDDQLSRGEIGKSAASSSFSVCKFYPLGKCRNGTSCPYIHIPPVTIDGPSDPPSERQSDEQEEPTPYQLEHRTQTRPCKYYMESGNCSWGDKCYYSHDIAVHQEPFRLTDDQRWTNGPGQRKESQDDRAGYGQGRPCKWFREGHCRRGDKCLFLHDSPSAEEAVHSESNSVVEEMAPGNSDDGWGSNAEGWGSFIDEWAKLEEPKNDSESKQVDDEPPASRRRLLDDKRDFKPPQCQFYAVSRCKKGSRCNFSHDAPGDTWAPRKARWGDEELPANGGWPPQEEDDPWAPEKPTPCMYYSRGYCKKGNRCNLSHDSPQSGTPRSATSKNQTPSRSPLPSKHTVSAEDDSRAEVVEEESSGTWEAPEETSWGANEETIKQPAPAGDDGWPDTESESEFVPWATPKMPICYFYGKGHCNKGNRCPLRHESPETEAPSVNANLEPIGEPDSLPFEELPAVEDEARVDAVATAHDMDLTAPSESYTLTDEDATTLPHSSDEDEKTWDVEWSNESDAPLAPPKIQKPCKAFGQGYCALGDSCSYQHIVDMDAVVGASEQHPALIEPIQAEGSVHSDGTEVPAMQEIPMNGTPVPEVEPELVVERDMFNCTVRFGLDNGCAPTNITAASESCRAIISNLPPDISNLEAVELAEAIDDLEFGHEDITRIEPSEAGADIMIKFVTSQDAVKAVTKLHGQTYDSRPLTARLVTENLMTPLE</sequence>
<feature type="region of interest" description="Disordered" evidence="6">
    <location>
        <begin position="395"/>
        <end position="423"/>
    </location>
</feature>
<evidence type="ECO:0000256" key="5">
    <source>
        <dbReference type="PROSITE-ProRule" id="PRU00723"/>
    </source>
</evidence>
<feature type="domain" description="C3H1-type" evidence="7">
    <location>
        <begin position="583"/>
        <end position="610"/>
    </location>
</feature>
<dbReference type="EMBL" id="JAACJP010000040">
    <property type="protein sequence ID" value="KAF5373225.1"/>
    <property type="molecule type" value="Genomic_DNA"/>
</dbReference>
<accession>A0A8H5GYD4</accession>
<keyword evidence="9" id="KW-1185">Reference proteome</keyword>
<feature type="zinc finger region" description="C3H1-type" evidence="5">
    <location>
        <begin position="489"/>
        <end position="511"/>
    </location>
</feature>
<protein>
    <recommendedName>
        <fullName evidence="7">C3H1-type domain-containing protein</fullName>
    </recommendedName>
</protein>
<evidence type="ECO:0000256" key="2">
    <source>
        <dbReference type="ARBA" id="ARBA00022737"/>
    </source>
</evidence>
<dbReference type="GO" id="GO:0003729">
    <property type="term" value="F:mRNA binding"/>
    <property type="evidence" value="ECO:0007669"/>
    <property type="project" value="InterPro"/>
</dbReference>
<evidence type="ECO:0000256" key="4">
    <source>
        <dbReference type="ARBA" id="ARBA00022833"/>
    </source>
</evidence>
<feature type="compositionally biased region" description="Basic and acidic residues" evidence="6">
    <location>
        <begin position="696"/>
        <end position="706"/>
    </location>
</feature>
<evidence type="ECO:0000256" key="3">
    <source>
        <dbReference type="ARBA" id="ARBA00022771"/>
    </source>
</evidence>
<feature type="domain" description="C3H1-type" evidence="7">
    <location>
        <begin position="13"/>
        <end position="40"/>
    </location>
</feature>
<feature type="domain" description="C3H1-type" evidence="7">
    <location>
        <begin position="643"/>
        <end position="670"/>
    </location>
</feature>
<feature type="compositionally biased region" description="Polar residues" evidence="6">
    <location>
        <begin position="663"/>
        <end position="689"/>
    </location>
</feature>
<feature type="zinc finger region" description="C3H1-type" evidence="5">
    <location>
        <begin position="583"/>
        <end position="610"/>
    </location>
</feature>
<evidence type="ECO:0000313" key="8">
    <source>
        <dbReference type="EMBL" id="KAF5373225.1"/>
    </source>
</evidence>
<dbReference type="PROSITE" id="PS50103">
    <property type="entry name" value="ZF_C3H1"/>
    <property type="match status" value="9"/>
</dbReference>
<dbReference type="Pfam" id="PF14608">
    <property type="entry name" value="zf-CCCH_2"/>
    <property type="match status" value="4"/>
</dbReference>